<dbReference type="STRING" id="1921803.NIES593_09970"/>
<organism evidence="1 2">
    <name type="scientific">Hydrococcus rivularis NIES-593</name>
    <dbReference type="NCBI Taxonomy" id="1921803"/>
    <lineage>
        <taxon>Bacteria</taxon>
        <taxon>Bacillati</taxon>
        <taxon>Cyanobacteriota</taxon>
        <taxon>Cyanophyceae</taxon>
        <taxon>Pleurocapsales</taxon>
        <taxon>Hydrococcaceae</taxon>
        <taxon>Hydrococcus</taxon>
    </lineage>
</organism>
<dbReference type="EMBL" id="MRCB01000009">
    <property type="protein sequence ID" value="OKH23539.1"/>
    <property type="molecule type" value="Genomic_DNA"/>
</dbReference>
<evidence type="ECO:0000313" key="1">
    <source>
        <dbReference type="EMBL" id="OKH23539.1"/>
    </source>
</evidence>
<protein>
    <submittedName>
        <fullName evidence="1">Uncharacterized protein</fullName>
    </submittedName>
</protein>
<name>A0A1U7HIZ9_9CYAN</name>
<accession>A0A1U7HIZ9</accession>
<evidence type="ECO:0000313" key="2">
    <source>
        <dbReference type="Proteomes" id="UP000186868"/>
    </source>
</evidence>
<gene>
    <name evidence="1" type="ORF">NIES593_09970</name>
</gene>
<dbReference type="OrthoDB" id="424127at2"/>
<dbReference type="AlphaFoldDB" id="A0A1U7HIZ9"/>
<dbReference type="RefSeq" id="WP_073599437.1">
    <property type="nucleotide sequence ID" value="NZ_MRCB01000009.1"/>
</dbReference>
<reference evidence="1 2" key="1">
    <citation type="submission" date="2016-11" db="EMBL/GenBank/DDBJ databases">
        <title>Draft Genome Sequences of Nine Cyanobacterial Strains from Diverse Habitats.</title>
        <authorList>
            <person name="Zhu T."/>
            <person name="Hou S."/>
            <person name="Lu X."/>
            <person name="Hess W.R."/>
        </authorList>
    </citation>
    <scope>NUCLEOTIDE SEQUENCE [LARGE SCALE GENOMIC DNA]</scope>
    <source>
        <strain evidence="1 2">NIES-593</strain>
    </source>
</reference>
<dbReference type="Proteomes" id="UP000186868">
    <property type="component" value="Unassembled WGS sequence"/>
</dbReference>
<keyword evidence="2" id="KW-1185">Reference proteome</keyword>
<sequence>MSKANPSDWQQNFIATNLLAIGFNAWNGYLKCDRGAVVCTTSSPLIDGFGESFKAYFVSRNRLAAFLNAWLAAPDTVILQGHHMNAHILESVDNYNPETDAILLLESGDRASFLYLKNLPITPKQCYQQVCKKWAEFQLQSPLLTGEKRCRD</sequence>
<comment type="caution">
    <text evidence="1">The sequence shown here is derived from an EMBL/GenBank/DDBJ whole genome shotgun (WGS) entry which is preliminary data.</text>
</comment>
<proteinExistence type="predicted"/>